<dbReference type="Gene3D" id="2.60.120.10">
    <property type="entry name" value="Jelly Rolls"/>
    <property type="match status" value="1"/>
</dbReference>
<feature type="region of interest" description="Disordered" evidence="1">
    <location>
        <begin position="1"/>
        <end position="23"/>
    </location>
</feature>
<dbReference type="EMBL" id="CP074402">
    <property type="protein sequence ID" value="QVJ02457.1"/>
    <property type="molecule type" value="Genomic_DNA"/>
</dbReference>
<gene>
    <name evidence="2" type="ORF">KGD82_08130</name>
</gene>
<dbReference type="InterPro" id="IPR011051">
    <property type="entry name" value="RmlC_Cupin_sf"/>
</dbReference>
<dbReference type="InterPro" id="IPR014710">
    <property type="entry name" value="RmlC-like_jellyroll"/>
</dbReference>
<evidence type="ECO:0000313" key="2">
    <source>
        <dbReference type="EMBL" id="QVJ02457.1"/>
    </source>
</evidence>
<name>A0A975LC15_9ACTN</name>
<reference evidence="2" key="1">
    <citation type="submission" date="2021-05" db="EMBL/GenBank/DDBJ databases">
        <authorList>
            <person name="Kaiqin L."/>
            <person name="Jian G."/>
        </authorList>
    </citation>
    <scope>NUCLEOTIDE SEQUENCE</scope>
    <source>
        <strain evidence="2">HDS5</strain>
    </source>
</reference>
<dbReference type="AlphaFoldDB" id="A0A975LC15"/>
<dbReference type="KEGG" id="nec:KGD82_08130"/>
<keyword evidence="3" id="KW-1185">Reference proteome</keyword>
<protein>
    <submittedName>
        <fullName evidence="2">Uncharacterized protein</fullName>
    </submittedName>
</protein>
<sequence>MAYLASDPRSQLSASSGPDADAAHDPQYFDFSELAPTVTTGRGGRLWTVRAANAAVVYAEHADGDTVDRQDADETMLVVLPSRGRLVVRTDGETVGVEPTSVVTVQPGPWRYEVEGALRLLRLHTVAASDLLDQALNGEAYADGLGLSAPADPWPAPSGDAEIRVYDAIEDIAPQEGRLGRILRGRHAMVNLLYPRVGPRDPRTLSPHTHDDFEQLSFVDAGEYVHHIRRAWGNDRTAWRPDHHREIGGPSLTIIPPPLVHTSEAVGSGENRMVDIFAGPREDFSRRPGWVLNADDYPWPETDR</sequence>
<accession>A0A975LC15</accession>
<evidence type="ECO:0000313" key="3">
    <source>
        <dbReference type="Proteomes" id="UP000682416"/>
    </source>
</evidence>
<dbReference type="SUPFAM" id="SSF51182">
    <property type="entry name" value="RmlC-like cupins"/>
    <property type="match status" value="1"/>
</dbReference>
<evidence type="ECO:0000256" key="1">
    <source>
        <dbReference type="SAM" id="MobiDB-lite"/>
    </source>
</evidence>
<organism evidence="2 3">
    <name type="scientific">Nocardiopsis eucommiae</name>
    <dbReference type="NCBI Taxonomy" id="2831970"/>
    <lineage>
        <taxon>Bacteria</taxon>
        <taxon>Bacillati</taxon>
        <taxon>Actinomycetota</taxon>
        <taxon>Actinomycetes</taxon>
        <taxon>Streptosporangiales</taxon>
        <taxon>Nocardiopsidaceae</taxon>
        <taxon>Nocardiopsis</taxon>
    </lineage>
</organism>
<dbReference type="Proteomes" id="UP000682416">
    <property type="component" value="Chromosome"/>
</dbReference>
<proteinExistence type="predicted"/>